<dbReference type="EMBL" id="NGAF01000002">
    <property type="protein sequence ID" value="OXR46661.1"/>
    <property type="molecule type" value="Genomic_DNA"/>
</dbReference>
<dbReference type="RefSeq" id="WP_094024792.1">
    <property type="nucleotide sequence ID" value="NZ_NGAF01000002.1"/>
</dbReference>
<evidence type="ECO:0000313" key="2">
    <source>
        <dbReference type="Proteomes" id="UP000215506"/>
    </source>
</evidence>
<proteinExistence type="predicted"/>
<comment type="caution">
    <text evidence="1">The sequence shown here is derived from an EMBL/GenBank/DDBJ whole genome shotgun (WGS) entry which is preliminary data.</text>
</comment>
<evidence type="ECO:0000313" key="1">
    <source>
        <dbReference type="EMBL" id="OXR46661.1"/>
    </source>
</evidence>
<dbReference type="AlphaFoldDB" id="A0A231HCM6"/>
<name>A0A231HCM6_9NOCA</name>
<reference evidence="1 2" key="1">
    <citation type="submission" date="2017-07" db="EMBL/GenBank/DDBJ databases">
        <title>First draft Genome Sequence of Nocardia cerradoensis isolated from human infection.</title>
        <authorList>
            <person name="Carrasco G."/>
        </authorList>
    </citation>
    <scope>NUCLEOTIDE SEQUENCE [LARGE SCALE GENOMIC DNA]</scope>
    <source>
        <strain evidence="1 2">CNM20130759</strain>
    </source>
</reference>
<accession>A0A231HCM6</accession>
<gene>
    <name evidence="1" type="ORF">B7C42_01636</name>
</gene>
<sequence>MAENLGEIGRKVRESLETDADPYEITVMINEAARVGDRLEQIDSILSGDGRIWARITNGREGDLEIRIDSVLAEARQQAATYRQLVTTIHRLRNAAALDPDELDGLADLG</sequence>
<protein>
    <submittedName>
        <fullName evidence="1">Uncharacterized protein</fullName>
    </submittedName>
</protein>
<dbReference type="Proteomes" id="UP000215506">
    <property type="component" value="Unassembled WGS sequence"/>
</dbReference>
<keyword evidence="2" id="KW-1185">Reference proteome</keyword>
<organism evidence="1 2">
    <name type="scientific">Nocardia cerradoensis</name>
    <dbReference type="NCBI Taxonomy" id="85688"/>
    <lineage>
        <taxon>Bacteria</taxon>
        <taxon>Bacillati</taxon>
        <taxon>Actinomycetota</taxon>
        <taxon>Actinomycetes</taxon>
        <taxon>Mycobacteriales</taxon>
        <taxon>Nocardiaceae</taxon>
        <taxon>Nocardia</taxon>
    </lineage>
</organism>